<dbReference type="GO" id="GO:0008115">
    <property type="term" value="F:sarcosine oxidase activity"/>
    <property type="evidence" value="ECO:0007669"/>
    <property type="project" value="TreeGrafter"/>
</dbReference>
<evidence type="ECO:0000256" key="1">
    <source>
        <dbReference type="ARBA" id="ARBA00001974"/>
    </source>
</evidence>
<dbReference type="InterPro" id="IPR036188">
    <property type="entry name" value="FAD/NAD-bd_sf"/>
</dbReference>
<evidence type="ECO:0008006" key="7">
    <source>
        <dbReference type="Google" id="ProtNLM"/>
    </source>
</evidence>
<dbReference type="Gene3D" id="3.50.50.60">
    <property type="entry name" value="FAD/NAD(P)-binding domain"/>
    <property type="match status" value="1"/>
</dbReference>
<evidence type="ECO:0000313" key="5">
    <source>
        <dbReference type="EMBL" id="KPV52944.1"/>
    </source>
</evidence>
<comment type="cofactor">
    <cofactor evidence="1">
        <name>FAD</name>
        <dbReference type="ChEBI" id="CHEBI:57692"/>
    </cofactor>
</comment>
<dbReference type="Proteomes" id="UP000050509">
    <property type="component" value="Unassembled WGS sequence"/>
</dbReference>
<evidence type="ECO:0000313" key="6">
    <source>
        <dbReference type="Proteomes" id="UP000050509"/>
    </source>
</evidence>
<evidence type="ECO:0000256" key="2">
    <source>
        <dbReference type="ARBA" id="ARBA00022630"/>
    </source>
</evidence>
<protein>
    <recommendedName>
        <fullName evidence="7">FAD-dependent oxidoreductase</fullName>
    </recommendedName>
</protein>
<keyword evidence="3" id="KW-0274">FAD</keyword>
<reference evidence="5 6" key="1">
    <citation type="submission" date="2015-09" db="EMBL/GenBank/DDBJ databases">
        <title>Draft genome sequence of Kouleothrix aurantiaca JCM 19913.</title>
        <authorList>
            <person name="Hemp J."/>
        </authorList>
    </citation>
    <scope>NUCLEOTIDE SEQUENCE [LARGE SCALE GENOMIC DNA]</scope>
    <source>
        <strain evidence="5 6">COM-B</strain>
    </source>
</reference>
<proteinExistence type="predicted"/>
<dbReference type="AlphaFoldDB" id="A0A0P9D4Y3"/>
<dbReference type="PANTHER" id="PTHR10961">
    <property type="entry name" value="PEROXISOMAL SARCOSINE OXIDASE"/>
    <property type="match status" value="1"/>
</dbReference>
<feature type="non-terminal residue" evidence="5">
    <location>
        <position position="1"/>
    </location>
</feature>
<keyword evidence="2" id="KW-0285">Flavoprotein</keyword>
<name>A0A0P9D4Y3_9CHLR</name>
<dbReference type="EMBL" id="LJCR01000385">
    <property type="protein sequence ID" value="KPV52944.1"/>
    <property type="molecule type" value="Genomic_DNA"/>
</dbReference>
<accession>A0A0P9D4Y3</accession>
<dbReference type="PANTHER" id="PTHR10961:SF7">
    <property type="entry name" value="FAD DEPENDENT OXIDOREDUCTASE DOMAIN-CONTAINING PROTEIN"/>
    <property type="match status" value="1"/>
</dbReference>
<comment type="caution">
    <text evidence="5">The sequence shown here is derived from an EMBL/GenBank/DDBJ whole genome shotgun (WGS) entry which is preliminary data.</text>
</comment>
<organism evidence="5 6">
    <name type="scientific">Kouleothrix aurantiaca</name>
    <dbReference type="NCBI Taxonomy" id="186479"/>
    <lineage>
        <taxon>Bacteria</taxon>
        <taxon>Bacillati</taxon>
        <taxon>Chloroflexota</taxon>
        <taxon>Chloroflexia</taxon>
        <taxon>Chloroflexales</taxon>
        <taxon>Roseiflexineae</taxon>
        <taxon>Roseiflexaceae</taxon>
        <taxon>Kouleothrix</taxon>
    </lineage>
</organism>
<sequence>YTMTPDEDFVLDFHPAHPQVLIGSPCSGHGFKFGVAIGQVLAELATQGQTRHDISRFRVGRFEV</sequence>
<keyword evidence="4" id="KW-0560">Oxidoreductase</keyword>
<evidence type="ECO:0000256" key="4">
    <source>
        <dbReference type="ARBA" id="ARBA00023002"/>
    </source>
</evidence>
<dbReference type="GO" id="GO:0050660">
    <property type="term" value="F:flavin adenine dinucleotide binding"/>
    <property type="evidence" value="ECO:0007669"/>
    <property type="project" value="InterPro"/>
</dbReference>
<keyword evidence="6" id="KW-1185">Reference proteome</keyword>
<evidence type="ECO:0000256" key="3">
    <source>
        <dbReference type="ARBA" id="ARBA00022827"/>
    </source>
</evidence>
<gene>
    <name evidence="5" type="ORF">SE17_12480</name>
</gene>
<dbReference type="InterPro" id="IPR045170">
    <property type="entry name" value="MTOX"/>
</dbReference>